<dbReference type="STRING" id="105984.A0A427Y5K7"/>
<dbReference type="PANTHER" id="PTHR33428:SF14">
    <property type="entry name" value="CARBOXYLESTERASE TYPE B DOMAIN-CONTAINING PROTEIN"/>
    <property type="match status" value="1"/>
</dbReference>
<evidence type="ECO:0000313" key="1">
    <source>
        <dbReference type="EMBL" id="RSH86377.1"/>
    </source>
</evidence>
<dbReference type="SUPFAM" id="SSF53474">
    <property type="entry name" value="alpha/beta-Hydrolases"/>
    <property type="match status" value="1"/>
</dbReference>
<dbReference type="RefSeq" id="XP_028479162.1">
    <property type="nucleotide sequence ID" value="XM_028620190.1"/>
</dbReference>
<evidence type="ECO:0008006" key="3">
    <source>
        <dbReference type="Google" id="ProtNLM"/>
    </source>
</evidence>
<gene>
    <name evidence="1" type="ORF">EHS24_004627</name>
</gene>
<sequence>MAPIGDPAQTSGGIPVPDAVPTVAYNAVTVPVDGRLVALNVRVTAPVHGDGLPILILSHGHGPSTFVCSSYGYAPLVDFWAAHGFAVLQPVHNDATYLGLRDSGDADAPLFLAGRADDVRTVIDNLSLIESTANLAGRLDHSRIAAVGHSAGGHTIGLLSGMTGNVQPSATIEKRIGARVMIGAPGSGPGMNGPAAKLYPSIAGTNFESMAPETLVVTGDNDHHAFFSDCKTWRREAFDHAPGPKTLFYMVDAGHSFGGIAGFDAKETTDENPERVAVLRASIWAYLRSQLYKGDASWDNAIAALAKQTPTIARVETK</sequence>
<dbReference type="PANTHER" id="PTHR33428">
    <property type="entry name" value="CHLOROPHYLLASE-2, CHLOROPLASTIC"/>
    <property type="match status" value="1"/>
</dbReference>
<keyword evidence="2" id="KW-1185">Reference proteome</keyword>
<dbReference type="Gene3D" id="3.40.50.1820">
    <property type="entry name" value="alpha/beta hydrolase"/>
    <property type="match status" value="1"/>
</dbReference>
<dbReference type="OrthoDB" id="2833724at2759"/>
<proteinExistence type="predicted"/>
<reference evidence="1 2" key="1">
    <citation type="submission" date="2018-11" db="EMBL/GenBank/DDBJ databases">
        <title>Genome sequence of Apiotrichum porosum DSM 27194.</title>
        <authorList>
            <person name="Aliyu H."/>
            <person name="Gorte O."/>
            <person name="Ochsenreither K."/>
        </authorList>
    </citation>
    <scope>NUCLEOTIDE SEQUENCE [LARGE SCALE GENOMIC DNA]</scope>
    <source>
        <strain evidence="1 2">DSM 27194</strain>
    </source>
</reference>
<accession>A0A427Y5K7</accession>
<dbReference type="GeneID" id="39589170"/>
<evidence type="ECO:0000313" key="2">
    <source>
        <dbReference type="Proteomes" id="UP000279236"/>
    </source>
</evidence>
<dbReference type="InterPro" id="IPR029058">
    <property type="entry name" value="AB_hydrolase_fold"/>
</dbReference>
<dbReference type="Proteomes" id="UP000279236">
    <property type="component" value="Unassembled WGS sequence"/>
</dbReference>
<dbReference type="AlphaFoldDB" id="A0A427Y5K7"/>
<comment type="caution">
    <text evidence="1">The sequence shown here is derived from an EMBL/GenBank/DDBJ whole genome shotgun (WGS) entry which is preliminary data.</text>
</comment>
<organism evidence="1 2">
    <name type="scientific">Apiotrichum porosum</name>
    <dbReference type="NCBI Taxonomy" id="105984"/>
    <lineage>
        <taxon>Eukaryota</taxon>
        <taxon>Fungi</taxon>
        <taxon>Dikarya</taxon>
        <taxon>Basidiomycota</taxon>
        <taxon>Agaricomycotina</taxon>
        <taxon>Tremellomycetes</taxon>
        <taxon>Trichosporonales</taxon>
        <taxon>Trichosporonaceae</taxon>
        <taxon>Apiotrichum</taxon>
    </lineage>
</organism>
<dbReference type="EMBL" id="RSCE01000002">
    <property type="protein sequence ID" value="RSH86377.1"/>
    <property type="molecule type" value="Genomic_DNA"/>
</dbReference>
<protein>
    <recommendedName>
        <fullName evidence="3">1-alkyl-2-acetylglycerophosphocholine esterase</fullName>
    </recommendedName>
</protein>
<name>A0A427Y5K7_9TREE</name>